<dbReference type="RefSeq" id="WP_044666132.1">
    <property type="nucleotide sequence ID" value="NZ_CDRZ01000282.1"/>
</dbReference>
<gene>
    <name evidence="3" type="ORF">SSCH_810051</name>
</gene>
<evidence type="ECO:0000256" key="1">
    <source>
        <dbReference type="ARBA" id="ARBA00003238"/>
    </source>
</evidence>
<dbReference type="Proteomes" id="UP000046155">
    <property type="component" value="Unassembled WGS sequence"/>
</dbReference>
<sequence length="295" mass="32886">MSDYVVTCCSTADMPDEYFKKRNIPYVCFHFNMDGKEYPDDLGQTMPFEEFYARIAAGAMPTTSQVNVGEFIDFWEPYLKDGKDILHISLSTGLSGAYNSACFAREELLSKYPSRKILVVDSLGASSGYGLLTDAAADMRDNGAALEDVFTWVEENKLNVHHWFFTTDLTHYKRGGRISATSAFVGTLLNICPLCNMSYDGKLIPRTKIRGKKRVINEILHKMEVHAQNGTEYSGKCFISNSACYEDARKLADLIEEKFPHLNGRVMINSVGTVIGSHTGPGTVALFFFGGVRLE</sequence>
<dbReference type="InterPro" id="IPR043168">
    <property type="entry name" value="DegV_C"/>
</dbReference>
<organism evidence="3 4">
    <name type="scientific">Syntrophaceticus schinkii</name>
    <dbReference type="NCBI Taxonomy" id="499207"/>
    <lineage>
        <taxon>Bacteria</taxon>
        <taxon>Bacillati</taxon>
        <taxon>Bacillota</taxon>
        <taxon>Clostridia</taxon>
        <taxon>Thermoanaerobacterales</taxon>
        <taxon>Thermoanaerobacterales Family III. Incertae Sedis</taxon>
        <taxon>Syntrophaceticus</taxon>
    </lineage>
</organism>
<dbReference type="Gene3D" id="2.20.28.50">
    <property type="entry name" value="degv family protein"/>
    <property type="match status" value="1"/>
</dbReference>
<dbReference type="PANTHER" id="PTHR33434:SF3">
    <property type="entry name" value="DEGV DOMAIN-CONTAINING PROTEIN YITS"/>
    <property type="match status" value="1"/>
</dbReference>
<proteinExistence type="predicted"/>
<reference evidence="4" key="1">
    <citation type="submission" date="2015-01" db="EMBL/GenBank/DDBJ databases">
        <authorList>
            <person name="Manzoor Shahid"/>
            <person name="Zubair Saima"/>
        </authorList>
    </citation>
    <scope>NUCLEOTIDE SEQUENCE [LARGE SCALE GENOMIC DNA]</scope>
    <source>
        <strain evidence="4">Sp3</strain>
    </source>
</reference>
<dbReference type="PANTHER" id="PTHR33434">
    <property type="entry name" value="DEGV DOMAIN-CONTAINING PROTEIN DR_1986-RELATED"/>
    <property type="match status" value="1"/>
</dbReference>
<evidence type="ECO:0000256" key="2">
    <source>
        <dbReference type="ARBA" id="ARBA00023121"/>
    </source>
</evidence>
<dbReference type="OrthoDB" id="9780660at2"/>
<dbReference type="InterPro" id="IPR003797">
    <property type="entry name" value="DegV"/>
</dbReference>
<dbReference type="EMBL" id="CDRZ01000282">
    <property type="protein sequence ID" value="CEO90374.1"/>
    <property type="molecule type" value="Genomic_DNA"/>
</dbReference>
<dbReference type="NCBIfam" id="TIGR00762">
    <property type="entry name" value="DegV"/>
    <property type="match status" value="1"/>
</dbReference>
<dbReference type="Pfam" id="PF02645">
    <property type="entry name" value="DegV"/>
    <property type="match status" value="1"/>
</dbReference>
<comment type="function">
    <text evidence="1">May bind long-chain fatty acids, such as palmitate, and may play a role in lipid transport or fatty acid metabolism.</text>
</comment>
<evidence type="ECO:0000313" key="3">
    <source>
        <dbReference type="EMBL" id="CEO90374.1"/>
    </source>
</evidence>
<evidence type="ECO:0000313" key="4">
    <source>
        <dbReference type="Proteomes" id="UP000046155"/>
    </source>
</evidence>
<evidence type="ECO:0008006" key="5">
    <source>
        <dbReference type="Google" id="ProtNLM"/>
    </source>
</evidence>
<accession>A0A0B7MIB5</accession>
<dbReference type="SUPFAM" id="SSF82549">
    <property type="entry name" value="DAK1/DegV-like"/>
    <property type="match status" value="1"/>
</dbReference>
<dbReference type="Gene3D" id="3.30.1180.10">
    <property type="match status" value="1"/>
</dbReference>
<dbReference type="GO" id="GO:0008289">
    <property type="term" value="F:lipid binding"/>
    <property type="evidence" value="ECO:0007669"/>
    <property type="project" value="UniProtKB-KW"/>
</dbReference>
<protein>
    <recommendedName>
        <fullName evidence="5">DegV family protein</fullName>
    </recommendedName>
</protein>
<dbReference type="AlphaFoldDB" id="A0A0B7MIB5"/>
<name>A0A0B7MIB5_9FIRM</name>
<dbReference type="InterPro" id="IPR050270">
    <property type="entry name" value="DegV_domain_contain"/>
</dbReference>
<dbReference type="Gene3D" id="3.40.50.10440">
    <property type="entry name" value="Dihydroxyacetone kinase, domain 1"/>
    <property type="match status" value="1"/>
</dbReference>
<dbReference type="PROSITE" id="PS51482">
    <property type="entry name" value="DEGV"/>
    <property type="match status" value="1"/>
</dbReference>
<keyword evidence="4" id="KW-1185">Reference proteome</keyword>
<keyword evidence="2" id="KW-0446">Lipid-binding</keyword>